<dbReference type="EMBL" id="VTWS01000002">
    <property type="protein sequence ID" value="KAA9354944.1"/>
    <property type="molecule type" value="Genomic_DNA"/>
</dbReference>
<sequence>MKDITTRYTNGEITVVWKPALCTHSRRCFTGLPDVFDPRKRPWVTIAGAATERIVEQIHQCPSGALSYFRNDAVTAE</sequence>
<gene>
    <name evidence="2" type="ORF">F0P93_10170</name>
</gene>
<evidence type="ECO:0000259" key="1">
    <source>
        <dbReference type="Pfam" id="PF06902"/>
    </source>
</evidence>
<keyword evidence="3" id="KW-1185">Reference proteome</keyword>
<dbReference type="Proteomes" id="UP000326344">
    <property type="component" value="Unassembled WGS sequence"/>
</dbReference>
<accession>A0A5N1JGV5</accession>
<proteinExistence type="predicted"/>
<dbReference type="AlphaFoldDB" id="A0A5N1JGV5"/>
<dbReference type="Pfam" id="PF06902">
    <property type="entry name" value="Fer4_19"/>
    <property type="match status" value="1"/>
</dbReference>
<dbReference type="InterPro" id="IPR010693">
    <property type="entry name" value="Divergent_4Fe-4S_mono-cluster"/>
</dbReference>
<dbReference type="RefSeq" id="WP_150876243.1">
    <property type="nucleotide sequence ID" value="NZ_VTWS01000002.1"/>
</dbReference>
<evidence type="ECO:0000313" key="2">
    <source>
        <dbReference type="EMBL" id="KAA9354944.1"/>
    </source>
</evidence>
<protein>
    <submittedName>
        <fullName evidence="2">(4Fe-4S)-binding protein</fullName>
    </submittedName>
</protein>
<comment type="caution">
    <text evidence="2">The sequence shown here is derived from an EMBL/GenBank/DDBJ whole genome shotgun (WGS) entry which is preliminary data.</text>
</comment>
<name>A0A5N1JGV5_9BACT</name>
<reference evidence="2 3" key="1">
    <citation type="submission" date="2019-09" db="EMBL/GenBank/DDBJ databases">
        <title>Genome Sequence of Larkinella sp MA1.</title>
        <authorList>
            <person name="Srinivasan S."/>
        </authorList>
    </citation>
    <scope>NUCLEOTIDE SEQUENCE [LARGE SCALE GENOMIC DNA]</scope>
    <source>
        <strain evidence="2 3">MA1</strain>
    </source>
</reference>
<organism evidence="2 3">
    <name type="scientific">Larkinella humicola</name>
    <dbReference type="NCBI Taxonomy" id="2607654"/>
    <lineage>
        <taxon>Bacteria</taxon>
        <taxon>Pseudomonadati</taxon>
        <taxon>Bacteroidota</taxon>
        <taxon>Cytophagia</taxon>
        <taxon>Cytophagales</taxon>
        <taxon>Spirosomataceae</taxon>
        <taxon>Larkinella</taxon>
    </lineage>
</organism>
<evidence type="ECO:0000313" key="3">
    <source>
        <dbReference type="Proteomes" id="UP000326344"/>
    </source>
</evidence>
<feature type="domain" description="Divergent 4Fe-4S mono-cluster" evidence="1">
    <location>
        <begin position="8"/>
        <end position="70"/>
    </location>
</feature>